<sequence>MEIDNHCNNTCYAVELTLLEEERRARHMKKFKDAMLQISMSKNPHRSPDQLVVLEKYIDERLPSVMPSLLCAPDHPPYADMIITAIRTLGEKRGSKKSSISNFINETYKNLPLQHDLILTRDLQRLVQVGQIVCIYKSRYKFPADSKPNANNQQQDSEKQIVLREVGGLMTKKHSAVVEVADPVDVDLHGLPMVLSEKHPTSLVEVFDPIDVDSAGGRLVDLTEQPLAMIELETVGGDDGGSNPLEAVTGAMKPSEEKLPRHGRNLRKRKCKVEQHKEIVEKSTEIVPSLGTLVNDDVVGHGSKEPLPKNHTMAMIEFETIYGDGGGSKPLEAVIGAVKPSEEKLPRYGRNLRKRKSEVEQHEEIIEKSTEIVPSWGTLVNDDDDDDDDVVGHGSKESLKESLLCVTEVFDPVEVDGTGDRLITLPKKHTSAMIELETMGGGDVLGGGLKPLEAVIEAVEPSQEKLPQRGRNLRKRKSDVEQQEDETKMKLPISDPQSLPHKKRPGRSPSKKRLGGPPPMRKCEGKQEPRRGPARAAKIKSKVEQQQETLPSTAAAGNDDPVVGIEFEISESQEQQRRHQSRLPMKERKGQQKQEVLMQDEQWSLVSSMKEPSITDVAVRDTTQEQQQREVRQLRPRLS</sequence>
<dbReference type="Proteomes" id="UP000631114">
    <property type="component" value="Unassembled WGS sequence"/>
</dbReference>
<dbReference type="SUPFAM" id="SSF46785">
    <property type="entry name" value="Winged helix' DNA-binding domain"/>
    <property type="match status" value="1"/>
</dbReference>
<reference evidence="6 7" key="1">
    <citation type="submission" date="2020-10" db="EMBL/GenBank/DDBJ databases">
        <title>The Coptis chinensis genome and diversification of protoberbering-type alkaloids.</title>
        <authorList>
            <person name="Wang B."/>
            <person name="Shu S."/>
            <person name="Song C."/>
            <person name="Liu Y."/>
        </authorList>
    </citation>
    <scope>NUCLEOTIDE SEQUENCE [LARGE SCALE GENOMIC DNA]</scope>
    <source>
        <strain evidence="6">HL-2020</strain>
        <tissue evidence="6">Leaf</tissue>
    </source>
</reference>
<evidence type="ECO:0000256" key="2">
    <source>
        <dbReference type="ARBA" id="ARBA00023125"/>
    </source>
</evidence>
<dbReference type="PANTHER" id="PTHR11467">
    <property type="entry name" value="HISTONE H1"/>
    <property type="match status" value="1"/>
</dbReference>
<keyword evidence="3" id="KW-0539">Nucleus</keyword>
<evidence type="ECO:0000313" key="6">
    <source>
        <dbReference type="EMBL" id="KAF9613238.1"/>
    </source>
</evidence>
<comment type="subcellular location">
    <subcellularLocation>
        <location evidence="1">Nucleus</location>
    </subcellularLocation>
</comment>
<dbReference type="EMBL" id="JADFTS010000003">
    <property type="protein sequence ID" value="KAF9613238.1"/>
    <property type="molecule type" value="Genomic_DNA"/>
</dbReference>
<dbReference type="Gene3D" id="1.10.10.10">
    <property type="entry name" value="Winged helix-like DNA-binding domain superfamily/Winged helix DNA-binding domain"/>
    <property type="match status" value="1"/>
</dbReference>
<dbReference type="OrthoDB" id="1110759at2759"/>
<dbReference type="InterPro" id="IPR036388">
    <property type="entry name" value="WH-like_DNA-bd_sf"/>
</dbReference>
<feature type="region of interest" description="Disordered" evidence="4">
    <location>
        <begin position="376"/>
        <end position="395"/>
    </location>
</feature>
<dbReference type="AlphaFoldDB" id="A0A835LYQ6"/>
<feature type="compositionally biased region" description="Basic and acidic residues" evidence="4">
    <location>
        <begin position="618"/>
        <end position="633"/>
    </location>
</feature>
<evidence type="ECO:0000313" key="7">
    <source>
        <dbReference type="Proteomes" id="UP000631114"/>
    </source>
</evidence>
<dbReference type="GO" id="GO:0006334">
    <property type="term" value="P:nucleosome assembly"/>
    <property type="evidence" value="ECO:0007669"/>
    <property type="project" value="InterPro"/>
</dbReference>
<dbReference type="InterPro" id="IPR005818">
    <property type="entry name" value="Histone_H1/H5_H15"/>
</dbReference>
<dbReference type="GO" id="GO:0030261">
    <property type="term" value="P:chromosome condensation"/>
    <property type="evidence" value="ECO:0007669"/>
    <property type="project" value="TreeGrafter"/>
</dbReference>
<dbReference type="PROSITE" id="PS51504">
    <property type="entry name" value="H15"/>
    <property type="match status" value="1"/>
</dbReference>
<feature type="domain" description="H15" evidence="5">
    <location>
        <begin position="74"/>
        <end position="144"/>
    </location>
</feature>
<feature type="compositionally biased region" description="Basic and acidic residues" evidence="4">
    <location>
        <begin position="521"/>
        <end position="531"/>
    </location>
</feature>
<dbReference type="GO" id="GO:0005730">
    <property type="term" value="C:nucleolus"/>
    <property type="evidence" value="ECO:0007669"/>
    <property type="project" value="TreeGrafter"/>
</dbReference>
<evidence type="ECO:0000259" key="5">
    <source>
        <dbReference type="PROSITE" id="PS51504"/>
    </source>
</evidence>
<dbReference type="Pfam" id="PF00538">
    <property type="entry name" value="Linker_histone"/>
    <property type="match status" value="1"/>
</dbReference>
<evidence type="ECO:0000256" key="4">
    <source>
        <dbReference type="SAM" id="MobiDB-lite"/>
    </source>
</evidence>
<dbReference type="GO" id="GO:0031492">
    <property type="term" value="F:nucleosomal DNA binding"/>
    <property type="evidence" value="ECO:0007669"/>
    <property type="project" value="TreeGrafter"/>
</dbReference>
<feature type="compositionally biased region" description="Basic residues" evidence="4">
    <location>
        <begin position="500"/>
        <end position="514"/>
    </location>
</feature>
<dbReference type="GO" id="GO:0003690">
    <property type="term" value="F:double-stranded DNA binding"/>
    <property type="evidence" value="ECO:0007669"/>
    <property type="project" value="TreeGrafter"/>
</dbReference>
<comment type="caution">
    <text evidence="6">The sequence shown here is derived from an EMBL/GenBank/DDBJ whole genome shotgun (WGS) entry which is preliminary data.</text>
</comment>
<dbReference type="GO" id="GO:0045910">
    <property type="term" value="P:negative regulation of DNA recombination"/>
    <property type="evidence" value="ECO:0007669"/>
    <property type="project" value="TreeGrafter"/>
</dbReference>
<accession>A0A835LYQ6</accession>
<name>A0A835LYQ6_9MAGN</name>
<proteinExistence type="predicted"/>
<dbReference type="SMART" id="SM00526">
    <property type="entry name" value="H15"/>
    <property type="match status" value="1"/>
</dbReference>
<protein>
    <recommendedName>
        <fullName evidence="5">H15 domain-containing protein</fullName>
    </recommendedName>
</protein>
<dbReference type="PANTHER" id="PTHR11467:SF109">
    <property type="entry name" value="H15 DOMAIN-CONTAINING PROTEIN"/>
    <property type="match status" value="1"/>
</dbReference>
<keyword evidence="2" id="KW-0238">DNA-binding</keyword>
<organism evidence="6 7">
    <name type="scientific">Coptis chinensis</name>
    <dbReference type="NCBI Taxonomy" id="261450"/>
    <lineage>
        <taxon>Eukaryota</taxon>
        <taxon>Viridiplantae</taxon>
        <taxon>Streptophyta</taxon>
        <taxon>Embryophyta</taxon>
        <taxon>Tracheophyta</taxon>
        <taxon>Spermatophyta</taxon>
        <taxon>Magnoliopsida</taxon>
        <taxon>Ranunculales</taxon>
        <taxon>Ranunculaceae</taxon>
        <taxon>Coptidoideae</taxon>
        <taxon>Coptis</taxon>
    </lineage>
</organism>
<gene>
    <name evidence="6" type="ORF">IFM89_006339</name>
</gene>
<dbReference type="InterPro" id="IPR036390">
    <property type="entry name" value="WH_DNA-bd_sf"/>
</dbReference>
<keyword evidence="7" id="KW-1185">Reference proteome</keyword>
<evidence type="ECO:0000256" key="1">
    <source>
        <dbReference type="ARBA" id="ARBA00004123"/>
    </source>
</evidence>
<dbReference type="CDD" id="cd00073">
    <property type="entry name" value="H15"/>
    <property type="match status" value="1"/>
</dbReference>
<feature type="region of interest" description="Disordered" evidence="4">
    <location>
        <begin position="460"/>
        <end position="639"/>
    </location>
</feature>
<dbReference type="GO" id="GO:0000786">
    <property type="term" value="C:nucleosome"/>
    <property type="evidence" value="ECO:0007669"/>
    <property type="project" value="InterPro"/>
</dbReference>
<evidence type="ECO:0000256" key="3">
    <source>
        <dbReference type="ARBA" id="ARBA00023242"/>
    </source>
</evidence>